<gene>
    <name evidence="3" type="ORF">LTY36_04850</name>
</gene>
<name>A0ABS8R7Q9_9LACO</name>
<proteinExistence type="predicted"/>
<protein>
    <submittedName>
        <fullName evidence="3">SHOCT domain-containing protein</fullName>
    </submittedName>
</protein>
<feature type="region of interest" description="Disordered" evidence="1">
    <location>
        <begin position="1"/>
        <end position="50"/>
    </location>
</feature>
<organism evidence="3 4">
    <name type="scientific">Limosilactobacillus agrestis</name>
    <dbReference type="NCBI Taxonomy" id="2759748"/>
    <lineage>
        <taxon>Bacteria</taxon>
        <taxon>Bacillati</taxon>
        <taxon>Bacillota</taxon>
        <taxon>Bacilli</taxon>
        <taxon>Lactobacillales</taxon>
        <taxon>Lactobacillaceae</taxon>
        <taxon>Limosilactobacillus</taxon>
    </lineage>
</organism>
<dbReference type="Pfam" id="PF09851">
    <property type="entry name" value="SHOCT"/>
    <property type="match status" value="1"/>
</dbReference>
<comment type="caution">
    <text evidence="3">The sequence shown here is derived from an EMBL/GenBank/DDBJ whole genome shotgun (WGS) entry which is preliminary data.</text>
</comment>
<dbReference type="RefSeq" id="WP_231823217.1">
    <property type="nucleotide sequence ID" value="NZ_JAJPDE010000062.1"/>
</dbReference>
<evidence type="ECO:0000256" key="1">
    <source>
        <dbReference type="SAM" id="MobiDB-lite"/>
    </source>
</evidence>
<dbReference type="EMBL" id="JAJPDE010000062">
    <property type="protein sequence ID" value="MCD7130518.1"/>
    <property type="molecule type" value="Genomic_DNA"/>
</dbReference>
<accession>A0ABS8R7Q9</accession>
<feature type="domain" description="SHOCT" evidence="2">
    <location>
        <begin position="234"/>
        <end position="261"/>
    </location>
</feature>
<evidence type="ECO:0000259" key="2">
    <source>
        <dbReference type="Pfam" id="PF09851"/>
    </source>
</evidence>
<dbReference type="Proteomes" id="UP001199710">
    <property type="component" value="Unassembled WGS sequence"/>
</dbReference>
<feature type="compositionally biased region" description="Basic and acidic residues" evidence="1">
    <location>
        <begin position="1"/>
        <end position="10"/>
    </location>
</feature>
<evidence type="ECO:0000313" key="4">
    <source>
        <dbReference type="Proteomes" id="UP001199710"/>
    </source>
</evidence>
<keyword evidence="4" id="KW-1185">Reference proteome</keyword>
<evidence type="ECO:0000313" key="3">
    <source>
        <dbReference type="EMBL" id="MCD7130518.1"/>
    </source>
</evidence>
<sequence>MKESPEERAAYKKKRMELRNSMLEKQQAKKKAKQKSEEERQAQRNDQIKEWQTEDLSKRAGKVDGLVLKKNEYCYLAISELINWKEDRSKTRRVNYGGLTSSIHIAKGLNYRLGSVKTDIQKENYIVTLFTGALFLTNKRIILVNKEGSKAYPFTRILRATPYSDGVALYSNAGKRVILDGFSDAEKFNIYLDRLLSEDDVLPHLEEKKTMHTEKKVSNSNKDESRSQFSKEFAELRELKTLLDDKIITQEEFEAKKKQLLGL</sequence>
<feature type="compositionally biased region" description="Basic and acidic residues" evidence="1">
    <location>
        <begin position="34"/>
        <end position="50"/>
    </location>
</feature>
<reference evidence="3 4" key="1">
    <citation type="submission" date="2021-12" db="EMBL/GenBank/DDBJ databases">
        <title>A phylogenomic analysis of Limosilactobacillus reuteri reveals ancient and stable evolutionary relationships with rodents and birds and zoonotic transmission to humans.</title>
        <authorList>
            <person name="Li F."/>
            <person name="Li X."/>
            <person name="Cheng C."/>
            <person name="Tollenaar S."/>
            <person name="Zhang J.S."/>
            <person name="Simpson D."/>
            <person name="Tasseva G."/>
            <person name="Perez-Munoz M.E."/>
            <person name="Frese S."/>
            <person name="Gaenzle M.G."/>
            <person name="Walter J."/>
            <person name="Zheng J."/>
        </authorList>
    </citation>
    <scope>NUCLEOTIDE SEQUENCE [LARGE SCALE GENOMIC DNA]</scope>
    <source>
        <strain evidence="3 4">BG-MG3-B</strain>
    </source>
</reference>
<dbReference type="InterPro" id="IPR018649">
    <property type="entry name" value="SHOCT"/>
</dbReference>